<evidence type="ECO:0000256" key="1">
    <source>
        <dbReference type="SAM" id="Phobius"/>
    </source>
</evidence>
<keyword evidence="3" id="KW-1185">Reference proteome</keyword>
<dbReference type="KEGG" id="ceh:CEW89_19230"/>
<feature type="transmembrane region" description="Helical" evidence="1">
    <location>
        <begin position="39"/>
        <end position="59"/>
    </location>
</feature>
<dbReference type="AlphaFoldDB" id="A0A291GH61"/>
<keyword evidence="1" id="KW-1133">Transmembrane helix</keyword>
<sequence length="77" mass="8838">MAVIMENSGSGVQRPVLGALHRLWAFLFGFIYYAAKGAWGWAIISFFTANGLFILLPLFNRTIIVRTYENQGWRELR</sequence>
<dbReference type="EMBL" id="CP022196">
    <property type="protein sequence ID" value="ATG49517.1"/>
    <property type="molecule type" value="Genomic_DNA"/>
</dbReference>
<keyword evidence="1" id="KW-0472">Membrane</keyword>
<proteinExistence type="predicted"/>
<reference evidence="2 3" key="1">
    <citation type="submission" date="2017-06" db="EMBL/GenBank/DDBJ databases">
        <title>Celeribacter sp. TSPH2 complete genome sequence.</title>
        <authorList>
            <person name="Woo J.-H."/>
            <person name="Kim H.-S."/>
        </authorList>
    </citation>
    <scope>NUCLEOTIDE SEQUENCE [LARGE SCALE GENOMIC DNA]</scope>
    <source>
        <strain evidence="2 3">TSPH2</strain>
    </source>
</reference>
<dbReference type="RefSeq" id="WP_066705768.1">
    <property type="nucleotide sequence ID" value="NZ_CP022196.1"/>
</dbReference>
<evidence type="ECO:0000313" key="2">
    <source>
        <dbReference type="EMBL" id="ATG49517.1"/>
    </source>
</evidence>
<dbReference type="OrthoDB" id="5801533at2"/>
<dbReference type="Proteomes" id="UP000217935">
    <property type="component" value="Chromosome"/>
</dbReference>
<protein>
    <submittedName>
        <fullName evidence="2">Uncharacterized protein</fullName>
    </submittedName>
</protein>
<gene>
    <name evidence="2" type="ORF">CEW89_19230</name>
</gene>
<accession>A0A291GH61</accession>
<name>A0A291GH61_9RHOB</name>
<keyword evidence="1" id="KW-0812">Transmembrane</keyword>
<evidence type="ECO:0000313" key="3">
    <source>
        <dbReference type="Proteomes" id="UP000217935"/>
    </source>
</evidence>
<organism evidence="2 3">
    <name type="scientific">Celeribacter ethanolicus</name>
    <dbReference type="NCBI Taxonomy" id="1758178"/>
    <lineage>
        <taxon>Bacteria</taxon>
        <taxon>Pseudomonadati</taxon>
        <taxon>Pseudomonadota</taxon>
        <taxon>Alphaproteobacteria</taxon>
        <taxon>Rhodobacterales</taxon>
        <taxon>Roseobacteraceae</taxon>
        <taxon>Celeribacter</taxon>
    </lineage>
</organism>